<feature type="compositionally biased region" description="Low complexity" evidence="1">
    <location>
        <begin position="15"/>
        <end position="27"/>
    </location>
</feature>
<evidence type="ECO:0000256" key="1">
    <source>
        <dbReference type="SAM" id="MobiDB-lite"/>
    </source>
</evidence>
<dbReference type="AlphaFoldDB" id="A0A845B7Y8"/>
<feature type="region of interest" description="Disordered" evidence="1">
    <location>
        <begin position="1"/>
        <end position="69"/>
    </location>
</feature>
<dbReference type="Proteomes" id="UP000460715">
    <property type="component" value="Unassembled WGS sequence"/>
</dbReference>
<evidence type="ECO:0000313" key="2">
    <source>
        <dbReference type="EMBL" id="MXP62360.1"/>
    </source>
</evidence>
<evidence type="ECO:0000313" key="3">
    <source>
        <dbReference type="Proteomes" id="UP000460715"/>
    </source>
</evidence>
<name>A0A845B7Y8_9PROT</name>
<keyword evidence="3" id="KW-1185">Reference proteome</keyword>
<organism evidence="2 3">
    <name type="scientific">Teichococcus coralli</name>
    <dbReference type="NCBI Taxonomy" id="2545983"/>
    <lineage>
        <taxon>Bacteria</taxon>
        <taxon>Pseudomonadati</taxon>
        <taxon>Pseudomonadota</taxon>
        <taxon>Alphaproteobacteria</taxon>
        <taxon>Acetobacterales</taxon>
        <taxon>Roseomonadaceae</taxon>
        <taxon>Roseomonas</taxon>
    </lineage>
</organism>
<sequence>MAEIVNLNQRRKAAARQAEARQATANRVKFGRSKAEKARDATVEAQRRALLDGARREAPPPPGEAPEKG</sequence>
<dbReference type="EMBL" id="SNVJ01000002">
    <property type="protein sequence ID" value="MXP62360.1"/>
    <property type="molecule type" value="Genomic_DNA"/>
</dbReference>
<dbReference type="Pfam" id="PF13770">
    <property type="entry name" value="DUF4169"/>
    <property type="match status" value="1"/>
</dbReference>
<dbReference type="InterPro" id="IPR025227">
    <property type="entry name" value="DUF4169"/>
</dbReference>
<gene>
    <name evidence="2" type="ORF">E0493_03205</name>
</gene>
<feature type="compositionally biased region" description="Basic and acidic residues" evidence="1">
    <location>
        <begin position="33"/>
        <end position="58"/>
    </location>
</feature>
<proteinExistence type="predicted"/>
<reference evidence="2 3" key="1">
    <citation type="submission" date="2019-03" db="EMBL/GenBank/DDBJ databases">
        <title>Roseomonas sp. a novel Roseomonas species isolated from Sea whip Gorgonian.</title>
        <authorList>
            <person name="Li F."/>
            <person name="Pan X."/>
            <person name="Huang S."/>
            <person name="Li Z."/>
            <person name="Meng B."/>
        </authorList>
    </citation>
    <scope>NUCLEOTIDE SEQUENCE [LARGE SCALE GENOMIC DNA]</scope>
    <source>
        <strain evidence="2 3">M0104</strain>
    </source>
</reference>
<protein>
    <submittedName>
        <fullName evidence="2">DUF4169 family protein</fullName>
    </submittedName>
</protein>
<comment type="caution">
    <text evidence="2">The sequence shown here is derived from an EMBL/GenBank/DDBJ whole genome shotgun (WGS) entry which is preliminary data.</text>
</comment>
<accession>A0A845B7Y8</accession>
<dbReference type="RefSeq" id="WP_160935470.1">
    <property type="nucleotide sequence ID" value="NZ_SNVJ01000002.1"/>
</dbReference>
<feature type="compositionally biased region" description="Pro residues" evidence="1">
    <location>
        <begin position="59"/>
        <end position="69"/>
    </location>
</feature>